<gene>
    <name evidence="10" type="ORF">ERS852406_00421</name>
</gene>
<dbReference type="PANTHER" id="PTHR10030">
    <property type="entry name" value="ALPHA-L-FUCOSIDASE"/>
    <property type="match status" value="1"/>
</dbReference>
<accession>A0A173Y9U2</accession>
<evidence type="ECO:0000256" key="5">
    <source>
        <dbReference type="ARBA" id="ARBA00022801"/>
    </source>
</evidence>
<evidence type="ECO:0000256" key="2">
    <source>
        <dbReference type="ARBA" id="ARBA00007951"/>
    </source>
</evidence>
<dbReference type="PRINTS" id="PR00741">
    <property type="entry name" value="GLHYDRLASE29"/>
</dbReference>
<dbReference type="SMART" id="SM00812">
    <property type="entry name" value="Alpha_L_fucos"/>
    <property type="match status" value="1"/>
</dbReference>
<dbReference type="GO" id="GO:0005764">
    <property type="term" value="C:lysosome"/>
    <property type="evidence" value="ECO:0007669"/>
    <property type="project" value="TreeGrafter"/>
</dbReference>
<evidence type="ECO:0000259" key="9">
    <source>
        <dbReference type="Pfam" id="PF01120"/>
    </source>
</evidence>
<reference evidence="10 11" key="1">
    <citation type="submission" date="2015-09" db="EMBL/GenBank/DDBJ databases">
        <authorList>
            <consortium name="Pathogen Informatics"/>
        </authorList>
    </citation>
    <scope>NUCLEOTIDE SEQUENCE [LARGE SCALE GENOMIC DNA]</scope>
    <source>
        <strain evidence="10 11">2789STDY5608849</strain>
    </source>
</reference>
<dbReference type="InterPro" id="IPR016286">
    <property type="entry name" value="FUC_metazoa-typ"/>
</dbReference>
<evidence type="ECO:0000256" key="1">
    <source>
        <dbReference type="ARBA" id="ARBA00004071"/>
    </source>
</evidence>
<keyword evidence="6" id="KW-0326">Glycosidase</keyword>
<dbReference type="RefSeq" id="WP_082424852.1">
    <property type="nucleotide sequence ID" value="NZ_CYYV01000002.1"/>
</dbReference>
<evidence type="ECO:0000256" key="7">
    <source>
        <dbReference type="PIRSR" id="PIRSR001092-1"/>
    </source>
</evidence>
<evidence type="ECO:0000256" key="4">
    <source>
        <dbReference type="ARBA" id="ARBA00022729"/>
    </source>
</evidence>
<dbReference type="InterPro" id="IPR000933">
    <property type="entry name" value="Glyco_hydro_29"/>
</dbReference>
<evidence type="ECO:0000313" key="11">
    <source>
        <dbReference type="Proteomes" id="UP000095706"/>
    </source>
</evidence>
<dbReference type="Gene3D" id="3.20.20.80">
    <property type="entry name" value="Glycosidases"/>
    <property type="match status" value="1"/>
</dbReference>
<evidence type="ECO:0000256" key="6">
    <source>
        <dbReference type="ARBA" id="ARBA00023295"/>
    </source>
</evidence>
<proteinExistence type="inferred from homology"/>
<keyword evidence="4" id="KW-0732">Signal</keyword>
<protein>
    <recommendedName>
        <fullName evidence="3">alpha-L-fucosidase</fullName>
        <ecNumber evidence="3">3.2.1.51</ecNumber>
    </recommendedName>
</protein>
<dbReference type="Pfam" id="PF01120">
    <property type="entry name" value="Alpha_L_fucos"/>
    <property type="match status" value="1"/>
</dbReference>
<evidence type="ECO:0000256" key="3">
    <source>
        <dbReference type="ARBA" id="ARBA00012662"/>
    </source>
</evidence>
<comment type="similarity">
    <text evidence="2">Belongs to the glycosyl hydrolase 29 family.</text>
</comment>
<organism evidence="10 11">
    <name type="scientific">Fusicatenibacter saccharivorans</name>
    <dbReference type="NCBI Taxonomy" id="1150298"/>
    <lineage>
        <taxon>Bacteria</taxon>
        <taxon>Bacillati</taxon>
        <taxon>Bacillota</taxon>
        <taxon>Clostridia</taxon>
        <taxon>Lachnospirales</taxon>
        <taxon>Lachnospiraceae</taxon>
        <taxon>Fusicatenibacter</taxon>
    </lineage>
</organism>
<dbReference type="InterPro" id="IPR017853">
    <property type="entry name" value="GH"/>
</dbReference>
<name>A0A173Y9U2_9FIRM</name>
<dbReference type="PIRSF" id="PIRSF001092">
    <property type="entry name" value="Alpha-L-fucosidase"/>
    <property type="match status" value="1"/>
</dbReference>
<feature type="region of interest" description="Disordered" evidence="8">
    <location>
        <begin position="1"/>
        <end position="29"/>
    </location>
</feature>
<evidence type="ECO:0000313" key="10">
    <source>
        <dbReference type="EMBL" id="CUN59916.1"/>
    </source>
</evidence>
<dbReference type="GO" id="GO:0004560">
    <property type="term" value="F:alpha-L-fucosidase activity"/>
    <property type="evidence" value="ECO:0007669"/>
    <property type="project" value="InterPro"/>
</dbReference>
<comment type="function">
    <text evidence="1">Alpha-L-fucosidase is responsible for hydrolyzing the alpha-1,6-linked fucose joined to the reducing-end N-acetylglucosamine of the carbohydrate moieties of glycoproteins.</text>
</comment>
<dbReference type="PANTHER" id="PTHR10030:SF37">
    <property type="entry name" value="ALPHA-L-FUCOSIDASE-RELATED"/>
    <property type="match status" value="1"/>
</dbReference>
<feature type="site" description="May be important for catalysis" evidence="7">
    <location>
        <position position="321"/>
    </location>
</feature>
<dbReference type="Proteomes" id="UP000095706">
    <property type="component" value="Unassembled WGS sequence"/>
</dbReference>
<dbReference type="InterPro" id="IPR057739">
    <property type="entry name" value="Glyco_hydro_29_N"/>
</dbReference>
<dbReference type="GO" id="GO:0016139">
    <property type="term" value="P:glycoside catabolic process"/>
    <property type="evidence" value="ECO:0007669"/>
    <property type="project" value="TreeGrafter"/>
</dbReference>
<dbReference type="EC" id="3.2.1.51" evidence="3"/>
<sequence>MSTENLEQEDQNRTTEPIIDIPGNEAPADPEQEIVSQGVHNYSAAETYVCPTDPAVLQQLEWFRDQKLALMMHFGLYCQPGMVASWALSDKDSDWSRHQVNWTDGETFKKQYFSLNRSFNPVRFQPEEWAQMAEDCGFRYLLLTTKHHDGFCLWDTKYTDYKTTAEDCPFHEHKNADIVKSMFDAFRAKGIGIGAYFSKADWHCPDYWKEDLRKDGLTSRGPSYDPKEYPEVWNRFKKYTKNQVLELCENYGKLDILWFDAGWVSESNGQDIELGKIVEEARKIQPWILSVDRTIGGAYENYVTPELCIPEEPLNVPWESCLTLGVDFTYEYGDHYKSPRELVGLLVNIVAKGGNMALNVSPQPDGRIPVDAWDSLNGFGQWMKTFGDAIYGTRVCAPYQSGTLSFTQKGDSVYVFRLYPTVQESVEAEIFVPYTEAKISELCMVENGETVAFKEVEGGLCITVPAGYRRGSAPIALVFEMKKER</sequence>
<dbReference type="AlphaFoldDB" id="A0A173Y9U2"/>
<feature type="domain" description="Glycoside hydrolase family 29 N-terminal" evidence="9">
    <location>
        <begin position="44"/>
        <end position="387"/>
    </location>
</feature>
<evidence type="ECO:0000256" key="8">
    <source>
        <dbReference type="SAM" id="MobiDB-lite"/>
    </source>
</evidence>
<dbReference type="EMBL" id="CYYV01000002">
    <property type="protein sequence ID" value="CUN59916.1"/>
    <property type="molecule type" value="Genomic_DNA"/>
</dbReference>
<dbReference type="SUPFAM" id="SSF51445">
    <property type="entry name" value="(Trans)glycosidases"/>
    <property type="match status" value="1"/>
</dbReference>
<keyword evidence="5" id="KW-0378">Hydrolase</keyword>
<dbReference type="GO" id="GO:0006004">
    <property type="term" value="P:fucose metabolic process"/>
    <property type="evidence" value="ECO:0007669"/>
    <property type="project" value="InterPro"/>
</dbReference>